<keyword evidence="1" id="KW-0812">Transmembrane</keyword>
<feature type="transmembrane region" description="Helical" evidence="1">
    <location>
        <begin position="39"/>
        <end position="57"/>
    </location>
</feature>
<dbReference type="EMBL" id="DVNZ01000059">
    <property type="protein sequence ID" value="HIU93869.1"/>
    <property type="molecule type" value="Genomic_DNA"/>
</dbReference>
<organism evidence="2 3">
    <name type="scientific">Candidatus Aphodomorpha intestinavium</name>
    <dbReference type="NCBI Taxonomy" id="2840672"/>
    <lineage>
        <taxon>Bacteria</taxon>
        <taxon>Bacillati</taxon>
        <taxon>Bacillota</taxon>
        <taxon>Clostridia</taxon>
        <taxon>Eubacteriales</taxon>
        <taxon>Candidatus Aphodomorpha</taxon>
    </lineage>
</organism>
<name>A0A9D1N2E5_9FIRM</name>
<reference evidence="2" key="1">
    <citation type="submission" date="2020-10" db="EMBL/GenBank/DDBJ databases">
        <authorList>
            <person name="Gilroy R."/>
        </authorList>
    </citation>
    <scope>NUCLEOTIDE SEQUENCE</scope>
    <source>
        <strain evidence="2">ChiGjej2B2-16831</strain>
    </source>
</reference>
<gene>
    <name evidence="2" type="ORF">IAD24_01800</name>
</gene>
<dbReference type="PIRSF" id="PIRSF003203">
    <property type="entry name" value="AzlD"/>
    <property type="match status" value="1"/>
</dbReference>
<evidence type="ECO:0000256" key="1">
    <source>
        <dbReference type="SAM" id="Phobius"/>
    </source>
</evidence>
<feature type="transmembrane region" description="Helical" evidence="1">
    <location>
        <begin position="91"/>
        <end position="109"/>
    </location>
</feature>
<comment type="caution">
    <text evidence="2">The sequence shown here is derived from an EMBL/GenBank/DDBJ whole genome shotgun (WGS) entry which is preliminary data.</text>
</comment>
<sequence>MTRTGYALLVILVTAACTLLTRALPFAVFGSRRPVPEPVRYLGGVLPPAIMATLVVYCLRDVQLLSGDHGLPSFLGVAVTALLHLKWRNTLLSIAGGTAAYMLLIRFAFPA</sequence>
<dbReference type="AlphaFoldDB" id="A0A9D1N2E5"/>
<evidence type="ECO:0000313" key="2">
    <source>
        <dbReference type="EMBL" id="HIU93869.1"/>
    </source>
</evidence>
<proteinExistence type="predicted"/>
<reference evidence="2" key="2">
    <citation type="journal article" date="2021" name="PeerJ">
        <title>Extensive microbial diversity within the chicken gut microbiome revealed by metagenomics and culture.</title>
        <authorList>
            <person name="Gilroy R."/>
            <person name="Ravi A."/>
            <person name="Getino M."/>
            <person name="Pursley I."/>
            <person name="Horton D.L."/>
            <person name="Alikhan N.F."/>
            <person name="Baker D."/>
            <person name="Gharbi K."/>
            <person name="Hall N."/>
            <person name="Watson M."/>
            <person name="Adriaenssens E.M."/>
            <person name="Foster-Nyarko E."/>
            <person name="Jarju S."/>
            <person name="Secka A."/>
            <person name="Antonio M."/>
            <person name="Oren A."/>
            <person name="Chaudhuri R.R."/>
            <person name="La Ragione R."/>
            <person name="Hildebrand F."/>
            <person name="Pallen M.J."/>
        </authorList>
    </citation>
    <scope>NUCLEOTIDE SEQUENCE</scope>
    <source>
        <strain evidence="2">ChiGjej2B2-16831</strain>
    </source>
</reference>
<keyword evidence="1" id="KW-0472">Membrane</keyword>
<dbReference type="Pfam" id="PF05437">
    <property type="entry name" value="AzlD"/>
    <property type="match status" value="1"/>
</dbReference>
<dbReference type="InterPro" id="IPR008407">
    <property type="entry name" value="Brnchd-chn_aa_trnsp_AzlD"/>
</dbReference>
<protein>
    <submittedName>
        <fullName evidence="2">Branched-chain amino acid transporter permease</fullName>
    </submittedName>
</protein>
<keyword evidence="1" id="KW-1133">Transmembrane helix</keyword>
<evidence type="ECO:0000313" key="3">
    <source>
        <dbReference type="Proteomes" id="UP000824128"/>
    </source>
</evidence>
<accession>A0A9D1N2E5</accession>
<dbReference type="Proteomes" id="UP000824128">
    <property type="component" value="Unassembled WGS sequence"/>
</dbReference>
<dbReference type="PROSITE" id="PS51257">
    <property type="entry name" value="PROKAR_LIPOPROTEIN"/>
    <property type="match status" value="1"/>
</dbReference>